<dbReference type="Gene3D" id="1.25.40.80">
    <property type="match status" value="1"/>
</dbReference>
<dbReference type="Gene3D" id="1.10.579.10">
    <property type="entry name" value="DNA Cyclobutane Dipyrimidine Photolyase, subunit A, domain 3"/>
    <property type="match status" value="1"/>
</dbReference>
<dbReference type="SUPFAM" id="SSF52425">
    <property type="entry name" value="Cryptochrome/photolyase, N-terminal domain"/>
    <property type="match status" value="1"/>
</dbReference>
<keyword evidence="3 6" id="KW-0285">Flavoprotein</keyword>
<dbReference type="NCBIfam" id="TIGR02765">
    <property type="entry name" value="crypto_DASH"/>
    <property type="match status" value="1"/>
</dbReference>
<evidence type="ECO:0000256" key="4">
    <source>
        <dbReference type="ARBA" id="ARBA00022827"/>
    </source>
</evidence>
<evidence type="ECO:0000259" key="7">
    <source>
        <dbReference type="PROSITE" id="PS51645"/>
    </source>
</evidence>
<gene>
    <name evidence="8" type="primary">phrB</name>
    <name evidence="8" type="ORF">PAUR_a0360</name>
</gene>
<dbReference type="InterPro" id="IPR002081">
    <property type="entry name" value="Cryptochrome/DNA_photolyase_1"/>
</dbReference>
<evidence type="ECO:0000256" key="3">
    <source>
        <dbReference type="ARBA" id="ARBA00022630"/>
    </source>
</evidence>
<sequence>MKRIGLYLFNQDCRVQDNKALLALSTTVDALVCLFCLPTQNHFSKHFAQVPPTQAQLGFLKSTLHDLQGTLAQHGQTLQVEFGDRYTITHDYIQRYGITHVGQAIHSGYNETKVWKKLQATFTKVEFLSDNTSHLLDEIQLPFSLAELPKTFSGFRKQIEKEAFITTLQAQKPTLVHHLPPAPVALYFSLPEIISNGNNPYYCGGESNAQRHLARYFDSSSASSYKLTRNALQGDDFSTRFSPYLSHGAIGPHQILHALRQYEALNGHNESTYWIYFELLWREYFRWYSAQHQAALFRFSGVSQTTPLTSFYAQRFAAWCNANTPSPFINALMNELNVTGWLSNRGRQIVASYLINEMQLDWRYGAAYFEQCLIDYDVASNWGNWQYIAGVGADVKGGRHFNIEKQAKLYDPSGEYTQTWSPPSATSNPNGQSDCNDITGWPCHCKVEC</sequence>
<comment type="similarity">
    <text evidence="1 6">Belongs to the DNA photolyase class-1 family.</text>
</comment>
<proteinExistence type="inferred from homology"/>
<comment type="cofactor">
    <cofactor evidence="6">
        <name>(6R)-5,10-methylene-5,6,7,8-tetrahydrofolate</name>
        <dbReference type="ChEBI" id="CHEBI:15636"/>
    </cofactor>
    <text evidence="6">Binds 1 5,10-methenyltetrahydrofolate (MTHF) per subunit.</text>
</comment>
<evidence type="ECO:0000256" key="6">
    <source>
        <dbReference type="RuleBase" id="RU367151"/>
    </source>
</evidence>
<dbReference type="EMBL" id="AQGV01000011">
    <property type="protein sequence ID" value="MBE0367060.1"/>
    <property type="molecule type" value="Genomic_DNA"/>
</dbReference>
<dbReference type="InterPro" id="IPR036134">
    <property type="entry name" value="Crypto/Photolyase_FAD-like_sf"/>
</dbReference>
<dbReference type="InterPro" id="IPR036155">
    <property type="entry name" value="Crypto/Photolyase_N_sf"/>
</dbReference>
<dbReference type="Proteomes" id="UP000615755">
    <property type="component" value="Unassembled WGS sequence"/>
</dbReference>
<keyword evidence="4 6" id="KW-0274">FAD</keyword>
<comment type="cofactor">
    <cofactor evidence="6">
        <name>FAD</name>
        <dbReference type="ChEBI" id="CHEBI:57692"/>
    </cofactor>
    <text evidence="6">Binds 1 FAD per subunit.</text>
</comment>
<evidence type="ECO:0000256" key="5">
    <source>
        <dbReference type="ARBA" id="ARBA00022991"/>
    </source>
</evidence>
<evidence type="ECO:0000313" key="9">
    <source>
        <dbReference type="Proteomes" id="UP000615755"/>
    </source>
</evidence>
<dbReference type="PRINTS" id="PR00147">
    <property type="entry name" value="DNAPHOTLYASE"/>
</dbReference>
<evidence type="ECO:0000313" key="8">
    <source>
        <dbReference type="EMBL" id="MBE0367060.1"/>
    </source>
</evidence>
<dbReference type="Pfam" id="PF03441">
    <property type="entry name" value="FAD_binding_7"/>
    <property type="match status" value="1"/>
</dbReference>
<dbReference type="InterPro" id="IPR014133">
    <property type="entry name" value="Cry_DASH"/>
</dbReference>
<dbReference type="InterPro" id="IPR005101">
    <property type="entry name" value="Cryptochr/Photolyase_FAD-bd"/>
</dbReference>
<feature type="domain" description="Photolyase/cryptochrome alpha/beta" evidence="7">
    <location>
        <begin position="3"/>
        <end position="135"/>
    </location>
</feature>
<keyword evidence="9" id="KW-1185">Reference proteome</keyword>
<dbReference type="PANTHER" id="PTHR11455">
    <property type="entry name" value="CRYPTOCHROME"/>
    <property type="match status" value="1"/>
</dbReference>
<comment type="function">
    <text evidence="6">May have a photoreceptor function.</text>
</comment>
<dbReference type="SUPFAM" id="SSF48173">
    <property type="entry name" value="Cryptochrome/photolyase FAD-binding domain"/>
    <property type="match status" value="1"/>
</dbReference>
<accession>A0ABR9E7T5</accession>
<dbReference type="Pfam" id="PF00875">
    <property type="entry name" value="DNA_photolyase"/>
    <property type="match status" value="1"/>
</dbReference>
<organism evidence="8 9">
    <name type="scientific">Pseudoalteromonas aurantia 208</name>
    <dbReference type="NCBI Taxonomy" id="1314867"/>
    <lineage>
        <taxon>Bacteria</taxon>
        <taxon>Pseudomonadati</taxon>
        <taxon>Pseudomonadota</taxon>
        <taxon>Gammaproteobacteria</taxon>
        <taxon>Alteromonadales</taxon>
        <taxon>Pseudoalteromonadaceae</taxon>
        <taxon>Pseudoalteromonas</taxon>
    </lineage>
</organism>
<dbReference type="InterPro" id="IPR006050">
    <property type="entry name" value="DNA_photolyase_N"/>
</dbReference>
<evidence type="ECO:0000256" key="1">
    <source>
        <dbReference type="ARBA" id="ARBA00005862"/>
    </source>
</evidence>
<protein>
    <recommendedName>
        <fullName evidence="2 6">Cryptochrome DASH</fullName>
    </recommendedName>
</protein>
<dbReference type="PANTHER" id="PTHR11455:SF22">
    <property type="entry name" value="CRYPTOCHROME DASH"/>
    <property type="match status" value="1"/>
</dbReference>
<comment type="caution">
    <text evidence="8">The sequence shown here is derived from an EMBL/GenBank/DDBJ whole genome shotgun (WGS) entry which is preliminary data.</text>
</comment>
<dbReference type="InterPro" id="IPR014729">
    <property type="entry name" value="Rossmann-like_a/b/a_fold"/>
</dbReference>
<keyword evidence="5 6" id="KW-0157">Chromophore</keyword>
<dbReference type="RefSeq" id="WP_192506525.1">
    <property type="nucleotide sequence ID" value="NZ_AQGV01000011.1"/>
</dbReference>
<dbReference type="PROSITE" id="PS51645">
    <property type="entry name" value="PHR_CRY_ALPHA_BETA"/>
    <property type="match status" value="1"/>
</dbReference>
<reference evidence="8 9" key="1">
    <citation type="submission" date="2015-03" db="EMBL/GenBank/DDBJ databases">
        <title>Genome sequence of Pseudoalteromonas aurantia.</title>
        <authorList>
            <person name="Xie B.-B."/>
            <person name="Rong J.-C."/>
            <person name="Qin Q.-L."/>
            <person name="Zhang Y.-Z."/>
        </authorList>
    </citation>
    <scope>NUCLEOTIDE SEQUENCE [LARGE SCALE GENOMIC DNA]</scope>
    <source>
        <strain evidence="8 9">208</strain>
    </source>
</reference>
<dbReference type="Gene3D" id="3.40.50.620">
    <property type="entry name" value="HUPs"/>
    <property type="match status" value="1"/>
</dbReference>
<evidence type="ECO:0000256" key="2">
    <source>
        <dbReference type="ARBA" id="ARBA00017881"/>
    </source>
</evidence>
<name>A0ABR9E7T5_9GAMM</name>